<dbReference type="PROSITE" id="PS51048">
    <property type="entry name" value="SGS"/>
    <property type="match status" value="1"/>
</dbReference>
<gene>
    <name evidence="11" type="ORF">TRUGW13939_08302</name>
</gene>
<feature type="domain" description="CS" evidence="10">
    <location>
        <begin position="984"/>
        <end position="1075"/>
    </location>
</feature>
<evidence type="ECO:0008006" key="13">
    <source>
        <dbReference type="Google" id="ProtNLM"/>
    </source>
</evidence>
<dbReference type="InterPro" id="IPR018333">
    <property type="entry name" value="Squalene_cyclase"/>
</dbReference>
<dbReference type="FunFam" id="1.50.10.20:FF:000003">
    <property type="entry name" value="Terpene cyclase/mutase family member"/>
    <property type="match status" value="1"/>
</dbReference>
<feature type="compositionally biased region" description="Basic and acidic residues" evidence="8">
    <location>
        <begin position="1111"/>
        <end position="1144"/>
    </location>
</feature>
<dbReference type="CDD" id="cd02892">
    <property type="entry name" value="SQCY_1"/>
    <property type="match status" value="1"/>
</dbReference>
<dbReference type="NCBIfam" id="TIGR01787">
    <property type="entry name" value="squalene_cyclas"/>
    <property type="match status" value="1"/>
</dbReference>
<comment type="similarity">
    <text evidence="1">Belongs to the SGT1 family.</text>
</comment>
<dbReference type="PROSITE" id="PS51203">
    <property type="entry name" value="CS"/>
    <property type="match status" value="1"/>
</dbReference>
<dbReference type="InterPro" id="IPR032696">
    <property type="entry name" value="SQ_cyclase_C"/>
</dbReference>
<dbReference type="OrthoDB" id="21502at2759"/>
<feature type="compositionally biased region" description="Low complexity" evidence="8">
    <location>
        <begin position="959"/>
        <end position="971"/>
    </location>
</feature>
<feature type="region of interest" description="Disordered" evidence="8">
    <location>
        <begin position="1194"/>
        <end position="1215"/>
    </location>
</feature>
<evidence type="ECO:0000313" key="12">
    <source>
        <dbReference type="Proteomes" id="UP000509510"/>
    </source>
</evidence>
<dbReference type="InterPro" id="IPR008930">
    <property type="entry name" value="Terpenoid_cyclase/PrenylTrfase"/>
</dbReference>
<evidence type="ECO:0000313" key="11">
    <source>
        <dbReference type="EMBL" id="QKX61155.1"/>
    </source>
</evidence>
<name>A0A7H8R6E9_TALRU</name>
<dbReference type="GO" id="GO:0006696">
    <property type="term" value="P:ergosterol biosynthetic process"/>
    <property type="evidence" value="ECO:0007669"/>
    <property type="project" value="TreeGrafter"/>
</dbReference>
<evidence type="ECO:0000256" key="2">
    <source>
        <dbReference type="ARBA" id="ARBA00009755"/>
    </source>
</evidence>
<dbReference type="GO" id="GO:0005811">
    <property type="term" value="C:lipid droplet"/>
    <property type="evidence" value="ECO:0007669"/>
    <property type="project" value="InterPro"/>
</dbReference>
<dbReference type="Proteomes" id="UP000509510">
    <property type="component" value="Chromosome IV"/>
</dbReference>
<dbReference type="SFLD" id="SFLDG01016">
    <property type="entry name" value="Prenyltransferase_Like_2"/>
    <property type="match status" value="1"/>
</dbReference>
<keyword evidence="4" id="KW-0677">Repeat</keyword>
<dbReference type="Gene3D" id="2.60.40.790">
    <property type="match status" value="1"/>
</dbReference>
<evidence type="ECO:0000256" key="5">
    <source>
        <dbReference type="ARBA" id="ARBA00022955"/>
    </source>
</evidence>
<keyword evidence="3" id="KW-0444">Lipid biosynthesis</keyword>
<comment type="similarity">
    <text evidence="2">Belongs to the terpene cyclase/mutase family.</text>
</comment>
<dbReference type="InterPro" id="IPR011990">
    <property type="entry name" value="TPR-like_helical_dom_sf"/>
</dbReference>
<dbReference type="GO" id="GO:0016104">
    <property type="term" value="P:triterpenoid biosynthetic process"/>
    <property type="evidence" value="ECO:0007669"/>
    <property type="project" value="InterPro"/>
</dbReference>
<dbReference type="PANTHER" id="PTHR11764:SF76">
    <property type="entry name" value="TERPENE CYCLASE_MUTASE FAMILY MEMBER"/>
    <property type="match status" value="1"/>
</dbReference>
<dbReference type="PANTHER" id="PTHR11764">
    <property type="entry name" value="TERPENE CYCLASE/MUTASE FAMILY MEMBER"/>
    <property type="match status" value="1"/>
</dbReference>
<dbReference type="GO" id="GO:0000250">
    <property type="term" value="F:lanosterol synthase activity"/>
    <property type="evidence" value="ECO:0007669"/>
    <property type="project" value="TreeGrafter"/>
</dbReference>
<protein>
    <recommendedName>
        <fullName evidence="13">CS domain-containing protein</fullName>
    </recommendedName>
</protein>
<feature type="domain" description="SGS" evidence="9">
    <location>
        <begin position="1101"/>
        <end position="1215"/>
    </location>
</feature>
<feature type="region of interest" description="Disordered" evidence="8">
    <location>
        <begin position="1"/>
        <end position="35"/>
    </location>
</feature>
<dbReference type="SUPFAM" id="SSF49764">
    <property type="entry name" value="HSP20-like chaperones"/>
    <property type="match status" value="1"/>
</dbReference>
<dbReference type="InterPro" id="IPR008978">
    <property type="entry name" value="HSP20-like_chaperone"/>
</dbReference>
<dbReference type="Pfam" id="PF13243">
    <property type="entry name" value="SQHop_cyclase_C"/>
    <property type="match status" value="1"/>
</dbReference>
<feature type="region of interest" description="Disordered" evidence="8">
    <location>
        <begin position="937"/>
        <end position="979"/>
    </location>
</feature>
<dbReference type="Pfam" id="PF05002">
    <property type="entry name" value="SGS"/>
    <property type="match status" value="1"/>
</dbReference>
<evidence type="ECO:0000256" key="6">
    <source>
        <dbReference type="ARBA" id="ARBA00023098"/>
    </source>
</evidence>
<dbReference type="Pfam" id="PF13249">
    <property type="entry name" value="SQHop_cyclase_N"/>
    <property type="match status" value="1"/>
</dbReference>
<dbReference type="EMBL" id="CP055901">
    <property type="protein sequence ID" value="QKX61155.1"/>
    <property type="molecule type" value="Genomic_DNA"/>
</dbReference>
<sequence>MAKDAQNEHFGTWRTDPTGHVAKDPNGDDKTDYSRWRLQDNDGRLTWVYLQSDEEAKSWPQTIYDKYHLGLSTEAPELPKAKSPLQAAGNALDFFSKLQMPTGHWACEYGGPMLLLPGVVIVWYVTKTPIPPEYAAEIKRYLFARQNPVDGGWGLHIEGHSSAFGTSMNYVVLRLLGASEEDPRVIKARGCLHKLGGALYATHWSKFWLAVLGVMDWDCVNPTPPEIWLLPDWVPIAPWRWWIHIRMVFLPMSYVWSKKWSYPQDELTKQLKSELYTQPYETIDFSSHRNSIAAEDNYYPKTWILNTLNWLLVTVYTPVLRLSSLVKAAEDWVWELVQMEDKNTEYAGLAPVSNPMNFLVCYIHDGEGSYSVRKHRETLHEYLWMTKEGMLCNGTNGVQVWDTAFITQAVAVAGFAEDPKWRPMLTKALEFLDNHQLRENVPDQEKCYRQHRKGAWPFSNKVQGYTVSDCTAEGLRSTLQLQEIYGYPKLISSDRLKDSVDCLLLMQNDTGGFSEYEIRRGSPKLEWLNAAEMFGGIMISYDHVECTTASVTALSLFSKFHPEYRADEIKAAKHKAVGYIKRAQKPDGGWYGAWGICFTYAAMFALESLTSIGETYTSSEYSRRGCEFLLSKQKEDGGWGESYLSSVRHKYVQHEKSQVVQTAWACLALMEAQYPDPEPIRKGIKLIMARQQLNGEWLQEAIEGVFNMSCMISYPNYKLYWPIRALGLSYNLTFPAPQTKSPTMNAATEGDKAAAVSDWTEAIKQYTNALIELPRAPGYWIKRSTAYSRRKSDGGPDFNAALRDAELAVALGRERGKRELIIEAQLRRAIVLFQLEQYGNSGYLFDILAEKLGLGKQKHEDKSAQVQAAMTQKASQKQENELSIWKIKVQGKINELEKGDHKLLVTISEYPDIKIPSEQELRKSLKAQLTASTTSGIVEELPDSTPTTEKTKETKLDVAGPGSSAPFTAGPGAPPATTPAAPAVAKVRHEWYQSHDSVVVTVYAKNVVKDKLETELQEDSLSLEFPVSTGSTFSFNLDPLYAPIDPAQSKVNVLSTKIEVVLRKQVLGQKWGSLEGSATATNKPIVSTPMTQTSQASSGPSYPTSSKHGVKNWDKVATDLTKKTKEKSKEEKGKKSASKDKDGADQEAGSDSDADSEYGGGDPVDSFFKKLYANADPDTQRAMMKSYYESQGTALSTNWDEVGKDKVAVHPPSSD</sequence>
<dbReference type="SUPFAM" id="SSF48239">
    <property type="entry name" value="Terpenoid cyclases/Protein prenyltransferases"/>
    <property type="match status" value="2"/>
</dbReference>
<dbReference type="InterPro" id="IPR032697">
    <property type="entry name" value="SQ_cyclase_N"/>
</dbReference>
<evidence type="ECO:0000259" key="10">
    <source>
        <dbReference type="PROSITE" id="PS51203"/>
    </source>
</evidence>
<keyword evidence="5" id="KW-0752">Steroid biosynthesis</keyword>
<keyword evidence="12" id="KW-1185">Reference proteome</keyword>
<feature type="compositionally biased region" description="Basic and acidic residues" evidence="8">
    <location>
        <begin position="21"/>
        <end position="35"/>
    </location>
</feature>
<dbReference type="SUPFAM" id="SSF48452">
    <property type="entry name" value="TPR-like"/>
    <property type="match status" value="1"/>
</dbReference>
<dbReference type="Pfam" id="PF04969">
    <property type="entry name" value="CS"/>
    <property type="match status" value="1"/>
</dbReference>
<proteinExistence type="inferred from homology"/>
<evidence type="ECO:0000256" key="3">
    <source>
        <dbReference type="ARBA" id="ARBA00022516"/>
    </source>
</evidence>
<dbReference type="RefSeq" id="XP_035347330.1">
    <property type="nucleotide sequence ID" value="XM_035491437.1"/>
</dbReference>
<dbReference type="AlphaFoldDB" id="A0A7H8R6E9"/>
<evidence type="ECO:0000256" key="4">
    <source>
        <dbReference type="ARBA" id="ARBA00022737"/>
    </source>
</evidence>
<dbReference type="Gene3D" id="6.20.120.20">
    <property type="match status" value="1"/>
</dbReference>
<dbReference type="CDD" id="cd06466">
    <property type="entry name" value="p23_CS_SGT1_like"/>
    <property type="match status" value="1"/>
</dbReference>
<dbReference type="Gene3D" id="1.50.10.20">
    <property type="match status" value="2"/>
</dbReference>
<keyword evidence="6" id="KW-0443">Lipid metabolism</keyword>
<evidence type="ECO:0000256" key="1">
    <source>
        <dbReference type="ARBA" id="ARBA00008509"/>
    </source>
</evidence>
<evidence type="ECO:0000256" key="7">
    <source>
        <dbReference type="ARBA" id="ARBA00023235"/>
    </source>
</evidence>
<dbReference type="GeneID" id="55995791"/>
<dbReference type="InterPro" id="IPR007052">
    <property type="entry name" value="CS_dom"/>
</dbReference>
<feature type="region of interest" description="Disordered" evidence="8">
    <location>
        <begin position="1079"/>
        <end position="1167"/>
    </location>
</feature>
<organism evidence="11 12">
    <name type="scientific">Talaromyces rugulosus</name>
    <name type="common">Penicillium rugulosum</name>
    <dbReference type="NCBI Taxonomy" id="121627"/>
    <lineage>
        <taxon>Eukaryota</taxon>
        <taxon>Fungi</taxon>
        <taxon>Dikarya</taxon>
        <taxon>Ascomycota</taxon>
        <taxon>Pezizomycotina</taxon>
        <taxon>Eurotiomycetes</taxon>
        <taxon>Eurotiomycetidae</taxon>
        <taxon>Eurotiales</taxon>
        <taxon>Trichocomaceae</taxon>
        <taxon>Talaromyces</taxon>
        <taxon>Talaromyces sect. Islandici</taxon>
    </lineage>
</organism>
<dbReference type="KEGG" id="trg:TRUGW13939_08302"/>
<evidence type="ECO:0000259" key="9">
    <source>
        <dbReference type="PROSITE" id="PS51048"/>
    </source>
</evidence>
<keyword evidence="7" id="KW-0413">Isomerase</keyword>
<evidence type="ECO:0000256" key="8">
    <source>
        <dbReference type="SAM" id="MobiDB-lite"/>
    </source>
</evidence>
<accession>A0A7H8R6E9</accession>
<reference evidence="12" key="1">
    <citation type="submission" date="2020-06" db="EMBL/GenBank/DDBJ databases">
        <title>A chromosome-scale genome assembly of Talaromyces rugulosus W13939.</title>
        <authorList>
            <person name="Wang B."/>
            <person name="Guo L."/>
            <person name="Ye K."/>
            <person name="Wang L."/>
        </authorList>
    </citation>
    <scope>NUCLEOTIDE SEQUENCE [LARGE SCALE GENOMIC DNA]</scope>
    <source>
        <strain evidence="12">W13939</strain>
    </source>
</reference>
<dbReference type="Gene3D" id="1.25.40.10">
    <property type="entry name" value="Tetratricopeptide repeat domain"/>
    <property type="match status" value="1"/>
</dbReference>
<feature type="compositionally biased region" description="Polar residues" evidence="8">
    <location>
        <begin position="1079"/>
        <end position="1107"/>
    </location>
</feature>
<dbReference type="InterPro" id="IPR007699">
    <property type="entry name" value="SGS_dom"/>
</dbReference>